<name>A0A3M0LZS9_9RHOB</name>
<dbReference type="SMART" id="SM00382">
    <property type="entry name" value="AAA"/>
    <property type="match status" value="1"/>
</dbReference>
<dbReference type="OrthoDB" id="9802264at2"/>
<dbReference type="InterPro" id="IPR003439">
    <property type="entry name" value="ABC_transporter-like_ATP-bd"/>
</dbReference>
<keyword evidence="3" id="KW-0547">Nucleotide-binding</keyword>
<accession>A0A3M0LZS9</accession>
<dbReference type="PROSITE" id="PS50893">
    <property type="entry name" value="ABC_TRANSPORTER_2"/>
    <property type="match status" value="1"/>
</dbReference>
<dbReference type="CDD" id="cd03257">
    <property type="entry name" value="ABC_NikE_OppD_transporters"/>
    <property type="match status" value="1"/>
</dbReference>
<keyword evidence="4 6" id="KW-0067">ATP-binding</keyword>
<dbReference type="GO" id="GO:0055085">
    <property type="term" value="P:transmembrane transport"/>
    <property type="evidence" value="ECO:0007669"/>
    <property type="project" value="UniProtKB-ARBA"/>
</dbReference>
<comment type="similarity">
    <text evidence="1">Belongs to the ABC transporter superfamily.</text>
</comment>
<comment type="caution">
    <text evidence="6">The sequence shown here is derived from an EMBL/GenBank/DDBJ whole genome shotgun (WGS) entry which is preliminary data.</text>
</comment>
<dbReference type="InterPro" id="IPR017871">
    <property type="entry name" value="ABC_transporter-like_CS"/>
</dbReference>
<dbReference type="Gene3D" id="3.40.50.300">
    <property type="entry name" value="P-loop containing nucleotide triphosphate hydrolases"/>
    <property type="match status" value="1"/>
</dbReference>
<dbReference type="AlphaFoldDB" id="A0A3M0LZS9"/>
<gene>
    <name evidence="6" type="ORF">C9E81_21650</name>
</gene>
<dbReference type="RefSeq" id="WP_122114445.1">
    <property type="nucleotide sequence ID" value="NZ_QOKZ01000017.1"/>
</dbReference>
<dbReference type="PROSITE" id="PS00211">
    <property type="entry name" value="ABC_TRANSPORTER_1"/>
    <property type="match status" value="1"/>
</dbReference>
<dbReference type="PANTHER" id="PTHR43776:SF7">
    <property type="entry name" value="D,D-DIPEPTIDE TRANSPORT ATP-BINDING PROTEIN DDPF-RELATED"/>
    <property type="match status" value="1"/>
</dbReference>
<dbReference type="SUPFAM" id="SSF52540">
    <property type="entry name" value="P-loop containing nucleoside triphosphate hydrolases"/>
    <property type="match status" value="1"/>
</dbReference>
<evidence type="ECO:0000259" key="5">
    <source>
        <dbReference type="PROSITE" id="PS50893"/>
    </source>
</evidence>
<keyword evidence="7" id="KW-1185">Reference proteome</keyword>
<proteinExistence type="inferred from homology"/>
<protein>
    <submittedName>
        <fullName evidence="6">ABC transporter ATP-binding protein</fullName>
    </submittedName>
</protein>
<organism evidence="6 7">
    <name type="scientific">Paracoccus alkanivorans</name>
    <dbReference type="NCBI Taxonomy" id="2116655"/>
    <lineage>
        <taxon>Bacteria</taxon>
        <taxon>Pseudomonadati</taxon>
        <taxon>Pseudomonadota</taxon>
        <taxon>Alphaproteobacteria</taxon>
        <taxon>Rhodobacterales</taxon>
        <taxon>Paracoccaceae</taxon>
        <taxon>Paracoccus</taxon>
    </lineage>
</organism>
<dbReference type="EMBL" id="QOKZ01000017">
    <property type="protein sequence ID" value="RMC30463.1"/>
    <property type="molecule type" value="Genomic_DNA"/>
</dbReference>
<evidence type="ECO:0000313" key="7">
    <source>
        <dbReference type="Proteomes" id="UP000273516"/>
    </source>
</evidence>
<evidence type="ECO:0000313" key="6">
    <source>
        <dbReference type="EMBL" id="RMC30463.1"/>
    </source>
</evidence>
<feature type="domain" description="ABC transporter" evidence="5">
    <location>
        <begin position="6"/>
        <end position="243"/>
    </location>
</feature>
<keyword evidence="2" id="KW-0813">Transport</keyword>
<evidence type="ECO:0000256" key="2">
    <source>
        <dbReference type="ARBA" id="ARBA00022448"/>
    </source>
</evidence>
<dbReference type="GO" id="GO:0016887">
    <property type="term" value="F:ATP hydrolysis activity"/>
    <property type="evidence" value="ECO:0007669"/>
    <property type="project" value="InterPro"/>
</dbReference>
<evidence type="ECO:0000256" key="1">
    <source>
        <dbReference type="ARBA" id="ARBA00005417"/>
    </source>
</evidence>
<dbReference type="PANTHER" id="PTHR43776">
    <property type="entry name" value="TRANSPORT ATP-BINDING PROTEIN"/>
    <property type="match status" value="1"/>
</dbReference>
<evidence type="ECO:0000256" key="3">
    <source>
        <dbReference type="ARBA" id="ARBA00022741"/>
    </source>
</evidence>
<sequence length="259" mass="28796">MQNPYLELKDLTIRFGHGASGVVAVQQAEFAIEEGESYGLIGESGCGKSTILRAIAGLNPHYEGRILLDGTELPKQRGKALFRKMQMVFQDPYASLHPRKMVQNVLIEPLQIMGMDRKQERIDAILSDVGLDAGFRYRFPHELSGGQRQRIAIARTLIVEPRLLLLDEPTSALDVSVQAEILNLLNRLRRDRGLTYLMVSHDIAVIAHMCDRIAIMKDGRMLEKLTSQQVRSGAVTEDYTREFLAASAPAVAREAAQAG</sequence>
<reference evidence="6 7" key="1">
    <citation type="submission" date="2018-07" db="EMBL/GenBank/DDBJ databases">
        <authorList>
            <person name="Zhang Y."/>
            <person name="Wang L."/>
            <person name="Ma S."/>
        </authorList>
    </citation>
    <scope>NUCLEOTIDE SEQUENCE [LARGE SCALE GENOMIC DNA]</scope>
    <source>
        <strain evidence="6 7">4-2</strain>
    </source>
</reference>
<dbReference type="GO" id="GO:0005524">
    <property type="term" value="F:ATP binding"/>
    <property type="evidence" value="ECO:0007669"/>
    <property type="project" value="UniProtKB-KW"/>
</dbReference>
<dbReference type="InterPro" id="IPR050319">
    <property type="entry name" value="ABC_transp_ATP-bind"/>
</dbReference>
<dbReference type="InterPro" id="IPR027417">
    <property type="entry name" value="P-loop_NTPase"/>
</dbReference>
<dbReference type="InterPro" id="IPR003593">
    <property type="entry name" value="AAA+_ATPase"/>
</dbReference>
<dbReference type="Proteomes" id="UP000273516">
    <property type="component" value="Unassembled WGS sequence"/>
</dbReference>
<evidence type="ECO:0000256" key="4">
    <source>
        <dbReference type="ARBA" id="ARBA00022840"/>
    </source>
</evidence>
<dbReference type="Pfam" id="PF00005">
    <property type="entry name" value="ABC_tran"/>
    <property type="match status" value="1"/>
</dbReference>